<dbReference type="Pfam" id="PF01381">
    <property type="entry name" value="HTH_3"/>
    <property type="match status" value="1"/>
</dbReference>
<evidence type="ECO:0000256" key="2">
    <source>
        <dbReference type="SAM" id="Phobius"/>
    </source>
</evidence>
<dbReference type="GO" id="GO:0003677">
    <property type="term" value="F:DNA binding"/>
    <property type="evidence" value="ECO:0007669"/>
    <property type="project" value="UniProtKB-KW"/>
</dbReference>
<evidence type="ECO:0000313" key="4">
    <source>
        <dbReference type="EMBL" id="SDC08034.1"/>
    </source>
</evidence>
<dbReference type="EMBL" id="FMZB01000001">
    <property type="protein sequence ID" value="SDC08034.1"/>
    <property type="molecule type" value="Genomic_DNA"/>
</dbReference>
<keyword evidence="2" id="KW-0812">Transmembrane</keyword>
<dbReference type="PROSITE" id="PS50943">
    <property type="entry name" value="HTH_CROC1"/>
    <property type="match status" value="1"/>
</dbReference>
<keyword evidence="1" id="KW-0238">DNA-binding</keyword>
<keyword evidence="2" id="KW-1133">Transmembrane helix</keyword>
<evidence type="ECO:0000313" key="5">
    <source>
        <dbReference type="Proteomes" id="UP000198666"/>
    </source>
</evidence>
<feature type="domain" description="HTH cro/C1-type" evidence="3">
    <location>
        <begin position="7"/>
        <end position="61"/>
    </location>
</feature>
<sequence>MNLGEKLKHFREQKNMSREELAQKMNVSRQAVYKWETNKGYPDIDNLIQLSNLFEITIDELIKGDSLFQKKITIDDQKKSKDHFSDPGFYLGILLLVIGGIFLEDGALADALTILGLLTIVFYDDFKKLFWGIIRDFKEEKYK</sequence>
<dbReference type="SUPFAM" id="SSF47413">
    <property type="entry name" value="lambda repressor-like DNA-binding domains"/>
    <property type="match status" value="1"/>
</dbReference>
<dbReference type="Gene3D" id="1.10.260.40">
    <property type="entry name" value="lambda repressor-like DNA-binding domains"/>
    <property type="match status" value="1"/>
</dbReference>
<dbReference type="SMART" id="SM00530">
    <property type="entry name" value="HTH_XRE"/>
    <property type="match status" value="1"/>
</dbReference>
<dbReference type="STRING" id="361279.SAMN05421663_101340"/>
<dbReference type="OrthoDB" id="9812495at2"/>
<dbReference type="PANTHER" id="PTHR46558">
    <property type="entry name" value="TRACRIPTIONAL REGULATORY PROTEIN-RELATED-RELATED"/>
    <property type="match status" value="1"/>
</dbReference>
<dbReference type="PANTHER" id="PTHR46558:SF15">
    <property type="entry name" value="HELIX-TURN-HELIX DOMAIN PROTEIN"/>
    <property type="match status" value="1"/>
</dbReference>
<organism evidence="4 5">
    <name type="scientific">Terribacillus halophilus</name>
    <dbReference type="NCBI Taxonomy" id="361279"/>
    <lineage>
        <taxon>Bacteria</taxon>
        <taxon>Bacillati</taxon>
        <taxon>Bacillota</taxon>
        <taxon>Bacilli</taxon>
        <taxon>Bacillales</taxon>
        <taxon>Bacillaceae</taxon>
        <taxon>Terribacillus</taxon>
    </lineage>
</organism>
<keyword evidence="5" id="KW-1185">Reference proteome</keyword>
<protein>
    <submittedName>
        <fullName evidence="4">Helix-turn-helix</fullName>
    </submittedName>
</protein>
<proteinExistence type="predicted"/>
<dbReference type="InterPro" id="IPR001387">
    <property type="entry name" value="Cro/C1-type_HTH"/>
</dbReference>
<dbReference type="CDD" id="cd00093">
    <property type="entry name" value="HTH_XRE"/>
    <property type="match status" value="1"/>
</dbReference>
<accession>A0A1G6INJ3</accession>
<reference evidence="5" key="1">
    <citation type="submission" date="2016-10" db="EMBL/GenBank/DDBJ databases">
        <authorList>
            <person name="Varghese N."/>
            <person name="Submissions S."/>
        </authorList>
    </citation>
    <scope>NUCLEOTIDE SEQUENCE [LARGE SCALE GENOMIC DNA]</scope>
    <source>
        <strain evidence="5">DSM 21620</strain>
    </source>
</reference>
<feature type="transmembrane region" description="Helical" evidence="2">
    <location>
        <begin position="87"/>
        <end position="103"/>
    </location>
</feature>
<keyword evidence="2" id="KW-0472">Membrane</keyword>
<dbReference type="AlphaFoldDB" id="A0A1G6INJ3"/>
<name>A0A1G6INJ3_9BACI</name>
<dbReference type="InterPro" id="IPR010982">
    <property type="entry name" value="Lambda_DNA-bd_dom_sf"/>
</dbReference>
<dbReference type="RefSeq" id="WP_093725352.1">
    <property type="nucleotide sequence ID" value="NZ_FMZB01000001.1"/>
</dbReference>
<evidence type="ECO:0000259" key="3">
    <source>
        <dbReference type="PROSITE" id="PS50943"/>
    </source>
</evidence>
<gene>
    <name evidence="4" type="ORF">SAMN05421663_101340</name>
</gene>
<evidence type="ECO:0000256" key="1">
    <source>
        <dbReference type="ARBA" id="ARBA00023125"/>
    </source>
</evidence>
<dbReference type="Proteomes" id="UP000198666">
    <property type="component" value="Unassembled WGS sequence"/>
</dbReference>